<gene>
    <name evidence="2" type="ORF">HHL21_18395</name>
</gene>
<reference evidence="2 3" key="1">
    <citation type="submission" date="2020-04" db="EMBL/GenBank/DDBJ databases">
        <title>Massilia sp. RP-1-19 isolated from soil.</title>
        <authorList>
            <person name="Dahal R.H."/>
        </authorList>
    </citation>
    <scope>NUCLEOTIDE SEQUENCE [LARGE SCALE GENOMIC DNA]</scope>
    <source>
        <strain evidence="2 3">RP-1-19</strain>
    </source>
</reference>
<protein>
    <recommendedName>
        <fullName evidence="4">Big-1 domain-containing protein</fullName>
    </recommendedName>
</protein>
<feature type="chain" id="PRO_5033061105" description="Big-1 domain-containing protein" evidence="1">
    <location>
        <begin position="31"/>
        <end position="692"/>
    </location>
</feature>
<dbReference type="InterPro" id="IPR013783">
    <property type="entry name" value="Ig-like_fold"/>
</dbReference>
<keyword evidence="3" id="KW-1185">Reference proteome</keyword>
<proteinExistence type="predicted"/>
<evidence type="ECO:0000313" key="3">
    <source>
        <dbReference type="Proteomes" id="UP000583752"/>
    </source>
</evidence>
<dbReference type="AlphaFoldDB" id="A0A848HNZ7"/>
<sequence length="692" mass="69301">MPHNAVFSPGLPPLKLLVCASLALALAACGGGGGNPGTVGGGTTMPGTGTPAGEPRMTVTVVDGAGTSVNSLSGGQTGLVRVKLTDSTGIAAASAIVKFTASDTSLVEFTPASGSALTDATGTAVISVKPSSVTAAGAVAITAEGVVAGKTATASVNIAVGAAPLTVGALTLTPAPAGKLPAFSTVAINIPVTSGGQPATTVPGLTVTSLCVGDGTATIVLGALANGVQTATYTNNGCLRGTDRITASIGNSSQGINIDVDAANIGTMQFVGSDLQGTSIVLKGSGGLGRKEAAVLSFRVVDRNNNGLAGVDVNFRATTYTGGLTVLPASATTDATGRVTTTVSSGTIPTPVRVIAEATRNGSTISGLSDALTISTGLPIQKAMSLSADRHNIEGGDRDGEIAKMTIRLADQYGNPISDNTAVNFITEGGAIGTAAQGACVTSDGGCTVELRSQNFKPVNGRVTVMAFVQGVENFTDMNGDGQYSCTNFVDANGAVPTVYRPLVDTCLSGGEPFVDMGDPFLDTEEDGVYEAVEGDLPIPYNSTTYRAAGNGKWGINYIRASAVITFSGSTPFLTRVVCSGSTCRDWTSADGTEDVIAGVAGAACSARPLTFRLHDRNNNPLPENTAVAAGDTDKLSLGEVIPALVPSSNTIGGTIHSVTVKPDSTCAHGSIVVKVTTPKGTTKPFAFKSQI</sequence>
<dbReference type="EMBL" id="JABBGG010000012">
    <property type="protein sequence ID" value="NML63012.1"/>
    <property type="molecule type" value="Genomic_DNA"/>
</dbReference>
<dbReference type="RefSeq" id="WP_169468576.1">
    <property type="nucleotide sequence ID" value="NZ_JABBGG010000012.1"/>
</dbReference>
<keyword evidence="1" id="KW-0732">Signal</keyword>
<evidence type="ECO:0008006" key="4">
    <source>
        <dbReference type="Google" id="ProtNLM"/>
    </source>
</evidence>
<dbReference type="Proteomes" id="UP000583752">
    <property type="component" value="Unassembled WGS sequence"/>
</dbReference>
<dbReference type="InterPro" id="IPR008964">
    <property type="entry name" value="Invasin/intimin_cell_adhesion"/>
</dbReference>
<dbReference type="Gene3D" id="2.60.40.10">
    <property type="entry name" value="Immunoglobulins"/>
    <property type="match status" value="2"/>
</dbReference>
<feature type="signal peptide" evidence="1">
    <location>
        <begin position="1"/>
        <end position="30"/>
    </location>
</feature>
<evidence type="ECO:0000313" key="2">
    <source>
        <dbReference type="EMBL" id="NML63012.1"/>
    </source>
</evidence>
<organism evidence="2 3">
    <name type="scientific">Massilia polaris</name>
    <dbReference type="NCBI Taxonomy" id="2728846"/>
    <lineage>
        <taxon>Bacteria</taxon>
        <taxon>Pseudomonadati</taxon>
        <taxon>Pseudomonadota</taxon>
        <taxon>Betaproteobacteria</taxon>
        <taxon>Burkholderiales</taxon>
        <taxon>Oxalobacteraceae</taxon>
        <taxon>Telluria group</taxon>
        <taxon>Massilia</taxon>
    </lineage>
</organism>
<dbReference type="SUPFAM" id="SSF49373">
    <property type="entry name" value="Invasin/intimin cell-adhesion fragments"/>
    <property type="match status" value="2"/>
</dbReference>
<accession>A0A848HNZ7</accession>
<evidence type="ECO:0000256" key="1">
    <source>
        <dbReference type="SAM" id="SignalP"/>
    </source>
</evidence>
<comment type="caution">
    <text evidence="2">The sequence shown here is derived from an EMBL/GenBank/DDBJ whole genome shotgun (WGS) entry which is preliminary data.</text>
</comment>
<name>A0A848HNZ7_9BURK</name>